<evidence type="ECO:0000256" key="1">
    <source>
        <dbReference type="ARBA" id="ARBA00004651"/>
    </source>
</evidence>
<comment type="subcellular location">
    <subcellularLocation>
        <location evidence="1 7">Cell membrane</location>
        <topology evidence="1 7">Multi-pass membrane protein</topology>
    </subcellularLocation>
</comment>
<dbReference type="InterPro" id="IPR035906">
    <property type="entry name" value="MetI-like_sf"/>
</dbReference>
<feature type="transmembrane region" description="Helical" evidence="7">
    <location>
        <begin position="189"/>
        <end position="210"/>
    </location>
</feature>
<gene>
    <name evidence="10" type="primary">ugpE</name>
    <name evidence="10" type="ORF">MANAM107_00200</name>
</gene>
<evidence type="ECO:0000313" key="11">
    <source>
        <dbReference type="Proteomes" id="UP000824496"/>
    </source>
</evidence>
<evidence type="ECO:0000256" key="8">
    <source>
        <dbReference type="SAM" id="MobiDB-lite"/>
    </source>
</evidence>
<keyword evidence="11" id="KW-1185">Reference proteome</keyword>
<evidence type="ECO:0000256" key="6">
    <source>
        <dbReference type="ARBA" id="ARBA00023136"/>
    </source>
</evidence>
<dbReference type="Proteomes" id="UP000824496">
    <property type="component" value="Chromosome"/>
</dbReference>
<evidence type="ECO:0000256" key="2">
    <source>
        <dbReference type="ARBA" id="ARBA00022448"/>
    </source>
</evidence>
<dbReference type="EMBL" id="AP025017">
    <property type="protein sequence ID" value="BDA63186.1"/>
    <property type="molecule type" value="Genomic_DNA"/>
</dbReference>
<dbReference type="PANTHER" id="PTHR43744:SF8">
    <property type="entry name" value="SN-GLYCEROL-3-PHOSPHATE TRANSPORT SYSTEM PERMEASE PROTEIN UGPE"/>
    <property type="match status" value="1"/>
</dbReference>
<keyword evidence="6 7" id="KW-0472">Membrane</keyword>
<feature type="transmembrane region" description="Helical" evidence="7">
    <location>
        <begin position="238"/>
        <end position="259"/>
    </location>
</feature>
<dbReference type="Gene3D" id="1.10.3720.10">
    <property type="entry name" value="MetI-like"/>
    <property type="match status" value="1"/>
</dbReference>
<sequence length="327" mass="35572">MTTVSAVNDAEELKEPKDATRLGGARPARSAGRRGRAATRRRSTVLTYVGLTAAAGVAVFPLLFMILSSLKPDNQIFADLGTPRAFLPVGELSLDNYAGVFQRVPAGRFIANSLIVTVLIVGLGLVVNSMIGFAISRMRWRGKHLILSLVLATLMVPFETIAVPLVYWVASLPHVSWAGDGFLVTQGMLNTYSVQVLPFVANALAIFLFAQHFSDIPKEIDEAARVDGAGWWTIYRRIAVPLSGPTFATVAIITMLPAWNSYLWPLMVIQQESLRPASVGMQYFFQLNPVWGEIMAYGTLITLPVLIVFVAFQRSFVASLAGTAVKG</sequence>
<feature type="domain" description="ABC transmembrane type-1" evidence="9">
    <location>
        <begin position="110"/>
        <end position="312"/>
    </location>
</feature>
<feature type="compositionally biased region" description="Low complexity" evidence="8">
    <location>
        <begin position="21"/>
        <end position="30"/>
    </location>
</feature>
<keyword evidence="2 7" id="KW-0813">Transport</keyword>
<dbReference type="InterPro" id="IPR000515">
    <property type="entry name" value="MetI-like"/>
</dbReference>
<keyword evidence="5 7" id="KW-1133">Transmembrane helix</keyword>
<dbReference type="CDD" id="cd06261">
    <property type="entry name" value="TM_PBP2"/>
    <property type="match status" value="1"/>
</dbReference>
<feature type="transmembrane region" description="Helical" evidence="7">
    <location>
        <begin position="294"/>
        <end position="312"/>
    </location>
</feature>
<feature type="compositionally biased region" description="Basic and acidic residues" evidence="8">
    <location>
        <begin position="11"/>
        <end position="20"/>
    </location>
</feature>
<protein>
    <submittedName>
        <fullName evidence="10">Sn-glycerol-3-phosphate transport system permease protein UgpE</fullName>
    </submittedName>
</protein>
<organism evidence="10 11">
    <name type="scientific">Actinomyces capricornis</name>
    <dbReference type="NCBI Taxonomy" id="2755559"/>
    <lineage>
        <taxon>Bacteria</taxon>
        <taxon>Bacillati</taxon>
        <taxon>Actinomycetota</taxon>
        <taxon>Actinomycetes</taxon>
        <taxon>Actinomycetales</taxon>
        <taxon>Actinomycetaceae</taxon>
        <taxon>Actinomyces</taxon>
    </lineage>
</organism>
<accession>A0ABN6K2L8</accession>
<dbReference type="SUPFAM" id="SSF161098">
    <property type="entry name" value="MetI-like"/>
    <property type="match status" value="1"/>
</dbReference>
<comment type="similarity">
    <text evidence="7">Belongs to the binding-protein-dependent transport system permease family.</text>
</comment>
<evidence type="ECO:0000256" key="5">
    <source>
        <dbReference type="ARBA" id="ARBA00022989"/>
    </source>
</evidence>
<proteinExistence type="inferred from homology"/>
<dbReference type="RefSeq" id="WP_223909590.1">
    <property type="nucleotide sequence ID" value="NZ_AP025017.1"/>
</dbReference>
<feature type="region of interest" description="Disordered" evidence="8">
    <location>
        <begin position="1"/>
        <end position="38"/>
    </location>
</feature>
<dbReference type="PROSITE" id="PS50928">
    <property type="entry name" value="ABC_TM1"/>
    <property type="match status" value="1"/>
</dbReference>
<feature type="transmembrane region" description="Helical" evidence="7">
    <location>
        <begin position="45"/>
        <end position="67"/>
    </location>
</feature>
<evidence type="ECO:0000256" key="7">
    <source>
        <dbReference type="RuleBase" id="RU363032"/>
    </source>
</evidence>
<evidence type="ECO:0000256" key="3">
    <source>
        <dbReference type="ARBA" id="ARBA00022475"/>
    </source>
</evidence>
<name>A0ABN6K2L8_9ACTO</name>
<evidence type="ECO:0000256" key="4">
    <source>
        <dbReference type="ARBA" id="ARBA00022692"/>
    </source>
</evidence>
<evidence type="ECO:0000259" key="9">
    <source>
        <dbReference type="PROSITE" id="PS50928"/>
    </source>
</evidence>
<keyword evidence="4 7" id="KW-0812">Transmembrane</keyword>
<feature type="transmembrane region" description="Helical" evidence="7">
    <location>
        <begin position="109"/>
        <end position="133"/>
    </location>
</feature>
<keyword evidence="3" id="KW-1003">Cell membrane</keyword>
<dbReference type="Pfam" id="PF00528">
    <property type="entry name" value="BPD_transp_1"/>
    <property type="match status" value="1"/>
</dbReference>
<feature type="transmembrane region" description="Helical" evidence="7">
    <location>
        <begin position="145"/>
        <end position="169"/>
    </location>
</feature>
<reference evidence="10 11" key="1">
    <citation type="submission" date="2021-08" db="EMBL/GenBank/DDBJ databases">
        <title>Whole genome sequence of novel Actinomyces species strain MAS-1.</title>
        <authorList>
            <person name="Saito M."/>
            <person name="Kuwahara N."/>
            <person name="Takizawa T."/>
            <person name="Gotouda H."/>
            <person name="Ochiai T."/>
        </authorList>
    </citation>
    <scope>NUCLEOTIDE SEQUENCE [LARGE SCALE GENOMIC DNA]</scope>
    <source>
        <strain evidence="10 11">MAS-1</strain>
    </source>
</reference>
<dbReference type="PANTHER" id="PTHR43744">
    <property type="entry name" value="ABC TRANSPORTER PERMEASE PROTEIN MG189-RELATED-RELATED"/>
    <property type="match status" value="1"/>
</dbReference>
<evidence type="ECO:0000313" key="10">
    <source>
        <dbReference type="EMBL" id="BDA63186.1"/>
    </source>
</evidence>